<sequence length="230" mass="25667">MPTEVAFVTIGQSPRDDIVPFILDRARTPIRATQFGVLDNLDQAALAAMAPGPAAPRLVSRLRSGHEIYLDRALTILCLLDMLEAIDQQGFDLIVPLCTCHIPELRALNLRTPFIEPQRLMDVPAIFLLTGLCRVALIFPTRQAVTHRSYEGVDTVTSWLSPYTYAQEDPDWTERLDAVLIGVDLIVMHCVGFSEDIRVMLQHRYKCPVLIPRRVIAAAIDLVVQENPGS</sequence>
<organism evidence="1 2">
    <name type="scientific">Nguyenibacter vanlangensis</name>
    <dbReference type="NCBI Taxonomy" id="1216886"/>
    <lineage>
        <taxon>Bacteria</taxon>
        <taxon>Pseudomonadati</taxon>
        <taxon>Pseudomonadota</taxon>
        <taxon>Alphaproteobacteria</taxon>
        <taxon>Acetobacterales</taxon>
        <taxon>Acetobacteraceae</taxon>
        <taxon>Nguyenibacter</taxon>
    </lineage>
</organism>
<dbReference type="AlphaFoldDB" id="A0A7Y7IU52"/>
<dbReference type="EMBL" id="JABXXP010000039">
    <property type="protein sequence ID" value="NVN10428.1"/>
    <property type="molecule type" value="Genomic_DNA"/>
</dbReference>
<dbReference type="Pfam" id="PF07302">
    <property type="entry name" value="AroM"/>
    <property type="match status" value="1"/>
</dbReference>
<evidence type="ECO:0000313" key="2">
    <source>
        <dbReference type="Proteomes" id="UP000534870"/>
    </source>
</evidence>
<protein>
    <submittedName>
        <fullName evidence="1">AroM family protein</fullName>
    </submittedName>
</protein>
<name>A0A7Y7IU52_9PROT</name>
<evidence type="ECO:0000313" key="1">
    <source>
        <dbReference type="EMBL" id="NVN10428.1"/>
    </source>
</evidence>
<gene>
    <name evidence="1" type="ORF">HUK84_04565</name>
</gene>
<dbReference type="InterPro" id="IPR010843">
    <property type="entry name" value="Uncharacterised_AroM"/>
</dbReference>
<accession>A0A7Y7IU52</accession>
<dbReference type="Proteomes" id="UP000534870">
    <property type="component" value="Unassembled WGS sequence"/>
</dbReference>
<comment type="caution">
    <text evidence="1">The sequence shown here is derived from an EMBL/GenBank/DDBJ whole genome shotgun (WGS) entry which is preliminary data.</text>
</comment>
<reference evidence="1 2" key="1">
    <citation type="submission" date="2020-06" db="EMBL/GenBank/DDBJ databases">
        <title>Description of novel acetic acid bacteria.</title>
        <authorList>
            <person name="Sombolestani A."/>
        </authorList>
    </citation>
    <scope>NUCLEOTIDE SEQUENCE [LARGE SCALE GENOMIC DNA]</scope>
    <source>
        <strain evidence="1 2">LMG 31431</strain>
    </source>
</reference>
<proteinExistence type="predicted"/>